<evidence type="ECO:0000313" key="1">
    <source>
        <dbReference type="EMBL" id="UWX73277.1"/>
    </source>
</evidence>
<dbReference type="Proteomes" id="UP001059745">
    <property type="component" value="Chromosome 2"/>
</dbReference>
<reference evidence="1" key="1">
    <citation type="submission" date="2022-09" db="EMBL/GenBank/DDBJ databases">
        <title>Genomic of Burkholderia gladioli.</title>
        <authorList>
            <person name="Wu H."/>
        </authorList>
    </citation>
    <scope>NUCLEOTIDE SEQUENCE</scope>
    <source>
        <strain evidence="1">ZN-S4</strain>
    </source>
</reference>
<proteinExistence type="predicted"/>
<dbReference type="AlphaFoldDB" id="A0AB38TZY0"/>
<gene>
    <name evidence="1" type="ORF">NYZ96_33300</name>
</gene>
<evidence type="ECO:0000313" key="2">
    <source>
        <dbReference type="Proteomes" id="UP001059745"/>
    </source>
</evidence>
<protein>
    <submittedName>
        <fullName evidence="1">Uncharacterized protein</fullName>
    </submittedName>
</protein>
<sequence>METSTASVTGNVTPGFHSVPMKSKILAITATPERFIRYLNAE</sequence>
<accession>A0AB38TZY0</accession>
<name>A0AB38TZY0_BURGA</name>
<dbReference type="RefSeq" id="WP_258174540.1">
    <property type="nucleotide sequence ID" value="NZ_CADEPW010000008.1"/>
</dbReference>
<dbReference type="EMBL" id="CP104215">
    <property type="protein sequence ID" value="UWX73277.1"/>
    <property type="molecule type" value="Genomic_DNA"/>
</dbReference>
<organism evidence="1 2">
    <name type="scientific">Burkholderia gladioli</name>
    <name type="common">Pseudomonas marginata</name>
    <name type="synonym">Phytomonas marginata</name>
    <dbReference type="NCBI Taxonomy" id="28095"/>
    <lineage>
        <taxon>Bacteria</taxon>
        <taxon>Pseudomonadati</taxon>
        <taxon>Pseudomonadota</taxon>
        <taxon>Betaproteobacteria</taxon>
        <taxon>Burkholderiales</taxon>
        <taxon>Burkholderiaceae</taxon>
        <taxon>Burkholderia</taxon>
    </lineage>
</organism>